<evidence type="ECO:0008006" key="3">
    <source>
        <dbReference type="Google" id="ProtNLM"/>
    </source>
</evidence>
<evidence type="ECO:0000313" key="1">
    <source>
        <dbReference type="EMBL" id="WWD07707.1"/>
    </source>
</evidence>
<gene>
    <name evidence="1" type="ORF">V865_005809</name>
</gene>
<dbReference type="EMBL" id="CP144089">
    <property type="protein sequence ID" value="WWD07707.1"/>
    <property type="molecule type" value="Genomic_DNA"/>
</dbReference>
<dbReference type="Proteomes" id="UP001358614">
    <property type="component" value="Chromosome 1"/>
</dbReference>
<keyword evidence="2" id="KW-1185">Reference proteome</keyword>
<dbReference type="AlphaFoldDB" id="A0AAX4KMV7"/>
<sequence>MPWIPYPDQQYVVPDRLTYYHVPSFLSSISYVGHIPIPDIRQKRSPEFPNEIYEQIFHHLNYLHQPSLHNCLLTCKNFLQVGFKILNTKIIINTASQVDFRCTRRGPAFRRSFRPTAHEAEQYQRKIDSIPLVQFLTIHSHRTSHCQMDNKEWNLAKARIHTLKIILKPFSSPYHRYESKSPKSRQKACYALRGLRPTTVILDDFTIGLVKLDCQGIPISLYGETDEIILRCGPIPIDDRLMYEIQTFPPKGLPRLKKLVIILPPRNTSLLEIAQSVRRNDESIKIFALFLRKVPLSVSIIIVNLGGYSPGEAPGPASIWRVKPRNTPYEVGLAMGRLIYKDHPLKPILEIFREVRLSMRRMKFMTMEEYLWKENWYGVYDSNEVGRWIPYLTTAVGDTINPSLLQLQPIEV</sequence>
<protein>
    <recommendedName>
        <fullName evidence="3">F-box domain-containing protein</fullName>
    </recommendedName>
</protein>
<dbReference type="GeneID" id="91104610"/>
<evidence type="ECO:0000313" key="2">
    <source>
        <dbReference type="Proteomes" id="UP001358614"/>
    </source>
</evidence>
<dbReference type="KEGG" id="ker:91104610"/>
<dbReference type="RefSeq" id="XP_066085674.1">
    <property type="nucleotide sequence ID" value="XM_066229577.1"/>
</dbReference>
<organism evidence="1 2">
    <name type="scientific">Kwoniella europaea PYCC6329</name>
    <dbReference type="NCBI Taxonomy" id="1423913"/>
    <lineage>
        <taxon>Eukaryota</taxon>
        <taxon>Fungi</taxon>
        <taxon>Dikarya</taxon>
        <taxon>Basidiomycota</taxon>
        <taxon>Agaricomycotina</taxon>
        <taxon>Tremellomycetes</taxon>
        <taxon>Tremellales</taxon>
        <taxon>Cryptococcaceae</taxon>
        <taxon>Kwoniella</taxon>
    </lineage>
</organism>
<name>A0AAX4KMV7_9TREE</name>
<proteinExistence type="predicted"/>
<reference evidence="1 2" key="1">
    <citation type="submission" date="2024-01" db="EMBL/GenBank/DDBJ databases">
        <title>Comparative genomics of Cryptococcus and Kwoniella reveals pathogenesis evolution and contrasting modes of karyotype evolution via chromosome fusion or intercentromeric recombination.</title>
        <authorList>
            <person name="Coelho M.A."/>
            <person name="David-Palma M."/>
            <person name="Shea T."/>
            <person name="Bowers K."/>
            <person name="McGinley-Smith S."/>
            <person name="Mohammad A.W."/>
            <person name="Gnirke A."/>
            <person name="Yurkov A.M."/>
            <person name="Nowrousian M."/>
            <person name="Sun S."/>
            <person name="Cuomo C.A."/>
            <person name="Heitman J."/>
        </authorList>
    </citation>
    <scope>NUCLEOTIDE SEQUENCE [LARGE SCALE GENOMIC DNA]</scope>
    <source>
        <strain evidence="1 2">PYCC6329</strain>
    </source>
</reference>
<accession>A0AAX4KMV7</accession>